<keyword evidence="4 10" id="KW-0067">ATP-binding</keyword>
<dbReference type="SUPFAM" id="SSF52540">
    <property type="entry name" value="P-loop containing nucleoside triphosphate hydrolases"/>
    <property type="match status" value="1"/>
</dbReference>
<feature type="transmembrane region" description="Helical" evidence="7">
    <location>
        <begin position="63"/>
        <end position="82"/>
    </location>
</feature>
<evidence type="ECO:0000256" key="4">
    <source>
        <dbReference type="ARBA" id="ARBA00022840"/>
    </source>
</evidence>
<evidence type="ECO:0000256" key="3">
    <source>
        <dbReference type="ARBA" id="ARBA00022741"/>
    </source>
</evidence>
<comment type="subcellular location">
    <subcellularLocation>
        <location evidence="1">Cell membrane</location>
        <topology evidence="1">Multi-pass membrane protein</topology>
    </subcellularLocation>
</comment>
<gene>
    <name evidence="10" type="ORF">JOF56_002468</name>
</gene>
<dbReference type="Gene3D" id="3.40.50.300">
    <property type="entry name" value="P-loop containing nucleotide triphosphate hydrolases"/>
    <property type="match status" value="1"/>
</dbReference>
<dbReference type="InterPro" id="IPR039421">
    <property type="entry name" value="Type_1_exporter"/>
</dbReference>
<keyword evidence="5 7" id="KW-1133">Transmembrane helix</keyword>
<organism evidence="10 11">
    <name type="scientific">Kibdelosporangium banguiense</name>
    <dbReference type="NCBI Taxonomy" id="1365924"/>
    <lineage>
        <taxon>Bacteria</taxon>
        <taxon>Bacillati</taxon>
        <taxon>Actinomycetota</taxon>
        <taxon>Actinomycetes</taxon>
        <taxon>Pseudonocardiales</taxon>
        <taxon>Pseudonocardiaceae</taxon>
        <taxon>Kibdelosporangium</taxon>
    </lineage>
</organism>
<sequence>MRTTLPLADKREVRAWIWAVAVANKWSFAAMMSLFGAATLVGLIGPQLLGDLVDAVVAGTDTWRVDVTALIFVGVLVVHALLRRQARFRAAVFGERLLAEAREGMVQHVVQLPLSTVESAGTGDLLSRATSDVDKLDEGLRQAAPEIVIAAVTVALTAIAMVITSPVIALGMLVAVPLLVAATRWYRPRVIPKYQEALACWADVHSSTHETADGGRTIEALRLRGRRIEHNTKLLGKAVDAEWYSSRLWSVFLGALDIGFILPIAVILLIGGVAYATGTAGIGEITAVVLYARALVDPLSEALTWLDELQVGNAALRRILGVQRIKPDPGDESAIPHGTNIAVRDAKFAYSPGREVLHGIDLDIVQGERLVIVGPSGAGKSTLGRLLAGINAPDTGSVSIGGAEVSSLPPARRRREVVLVTQEQHIFTGTLRENLTLPRPADDEELWDALRTVDADEWAKSLPDGLDTVLGSGGEAVAPAMVQQIALARLVLADPHTLILDEATSLLDSSASRHLERSLSAVLADRTVIAIAHRLTTARDADRIAVMEEGRIVELGSHDELMAAQGSYASLVNSLSG</sequence>
<evidence type="ECO:0000259" key="8">
    <source>
        <dbReference type="PROSITE" id="PS50893"/>
    </source>
</evidence>
<feature type="domain" description="ABC transporter" evidence="8">
    <location>
        <begin position="341"/>
        <end position="574"/>
    </location>
</feature>
<dbReference type="SUPFAM" id="SSF90123">
    <property type="entry name" value="ABC transporter transmembrane region"/>
    <property type="match status" value="1"/>
</dbReference>
<evidence type="ECO:0000256" key="1">
    <source>
        <dbReference type="ARBA" id="ARBA00004651"/>
    </source>
</evidence>
<evidence type="ECO:0000313" key="11">
    <source>
        <dbReference type="Proteomes" id="UP001519332"/>
    </source>
</evidence>
<comment type="caution">
    <text evidence="10">The sequence shown here is derived from an EMBL/GenBank/DDBJ whole genome shotgun (WGS) entry which is preliminary data.</text>
</comment>
<proteinExistence type="predicted"/>
<evidence type="ECO:0000256" key="6">
    <source>
        <dbReference type="ARBA" id="ARBA00023136"/>
    </source>
</evidence>
<keyword evidence="3" id="KW-0547">Nucleotide-binding</keyword>
<dbReference type="InterPro" id="IPR027417">
    <property type="entry name" value="P-loop_NTPase"/>
</dbReference>
<dbReference type="InterPro" id="IPR003439">
    <property type="entry name" value="ABC_transporter-like_ATP-bd"/>
</dbReference>
<dbReference type="SMART" id="SM00382">
    <property type="entry name" value="AAA"/>
    <property type="match status" value="1"/>
</dbReference>
<reference evidence="10 11" key="1">
    <citation type="submission" date="2021-03" db="EMBL/GenBank/DDBJ databases">
        <title>Sequencing the genomes of 1000 actinobacteria strains.</title>
        <authorList>
            <person name="Klenk H.-P."/>
        </authorList>
    </citation>
    <scope>NUCLEOTIDE SEQUENCE [LARGE SCALE GENOMIC DNA]</scope>
    <source>
        <strain evidence="10 11">DSM 46670</strain>
    </source>
</reference>
<keyword evidence="2 7" id="KW-0812">Transmembrane</keyword>
<feature type="domain" description="ABC transmembrane type-1" evidence="9">
    <location>
        <begin position="29"/>
        <end position="310"/>
    </location>
</feature>
<feature type="transmembrane region" description="Helical" evidence="7">
    <location>
        <begin position="143"/>
        <end position="162"/>
    </location>
</feature>
<feature type="transmembrane region" description="Helical" evidence="7">
    <location>
        <begin position="16"/>
        <end position="43"/>
    </location>
</feature>
<evidence type="ECO:0000259" key="9">
    <source>
        <dbReference type="PROSITE" id="PS50929"/>
    </source>
</evidence>
<dbReference type="Pfam" id="PF00005">
    <property type="entry name" value="ABC_tran"/>
    <property type="match status" value="1"/>
</dbReference>
<feature type="transmembrane region" description="Helical" evidence="7">
    <location>
        <begin position="168"/>
        <end position="186"/>
    </location>
</feature>
<dbReference type="EMBL" id="JAGINW010000001">
    <property type="protein sequence ID" value="MBP2322083.1"/>
    <property type="molecule type" value="Genomic_DNA"/>
</dbReference>
<evidence type="ECO:0000256" key="5">
    <source>
        <dbReference type="ARBA" id="ARBA00022989"/>
    </source>
</evidence>
<dbReference type="GO" id="GO:0005524">
    <property type="term" value="F:ATP binding"/>
    <property type="evidence" value="ECO:0007669"/>
    <property type="project" value="UniProtKB-KW"/>
</dbReference>
<dbReference type="PROSITE" id="PS50893">
    <property type="entry name" value="ABC_TRANSPORTER_2"/>
    <property type="match status" value="1"/>
</dbReference>
<dbReference type="Gene3D" id="1.20.1560.10">
    <property type="entry name" value="ABC transporter type 1, transmembrane domain"/>
    <property type="match status" value="1"/>
</dbReference>
<dbReference type="Pfam" id="PF00664">
    <property type="entry name" value="ABC_membrane"/>
    <property type="match status" value="1"/>
</dbReference>
<evidence type="ECO:0000256" key="7">
    <source>
        <dbReference type="SAM" id="Phobius"/>
    </source>
</evidence>
<dbReference type="Proteomes" id="UP001519332">
    <property type="component" value="Unassembled WGS sequence"/>
</dbReference>
<dbReference type="InterPro" id="IPR011527">
    <property type="entry name" value="ABC1_TM_dom"/>
</dbReference>
<feature type="transmembrane region" description="Helical" evidence="7">
    <location>
        <begin position="251"/>
        <end position="276"/>
    </location>
</feature>
<dbReference type="CDD" id="cd07346">
    <property type="entry name" value="ABC_6TM_exporters"/>
    <property type="match status" value="1"/>
</dbReference>
<protein>
    <submittedName>
        <fullName evidence="10">ATP-binding cassette subfamily C protein</fullName>
    </submittedName>
</protein>
<name>A0ABS4TCB9_9PSEU</name>
<keyword evidence="11" id="KW-1185">Reference proteome</keyword>
<dbReference type="PROSITE" id="PS50929">
    <property type="entry name" value="ABC_TM1F"/>
    <property type="match status" value="1"/>
</dbReference>
<dbReference type="RefSeq" id="WP_209637321.1">
    <property type="nucleotide sequence ID" value="NZ_JAGINW010000001.1"/>
</dbReference>
<dbReference type="PANTHER" id="PTHR24221:SF654">
    <property type="entry name" value="ATP-BINDING CASSETTE SUB-FAMILY B MEMBER 6"/>
    <property type="match status" value="1"/>
</dbReference>
<accession>A0ABS4TCB9</accession>
<dbReference type="InterPro" id="IPR003593">
    <property type="entry name" value="AAA+_ATPase"/>
</dbReference>
<evidence type="ECO:0000256" key="2">
    <source>
        <dbReference type="ARBA" id="ARBA00022692"/>
    </source>
</evidence>
<evidence type="ECO:0000313" key="10">
    <source>
        <dbReference type="EMBL" id="MBP2322083.1"/>
    </source>
</evidence>
<keyword evidence="6 7" id="KW-0472">Membrane</keyword>
<dbReference type="InterPro" id="IPR036640">
    <property type="entry name" value="ABC1_TM_sf"/>
</dbReference>
<dbReference type="PANTHER" id="PTHR24221">
    <property type="entry name" value="ATP-BINDING CASSETTE SUB-FAMILY B"/>
    <property type="match status" value="1"/>
</dbReference>